<dbReference type="KEGG" id="spri:SPRI_6327"/>
<dbReference type="InterPro" id="IPR000515">
    <property type="entry name" value="MetI-like"/>
</dbReference>
<comment type="subcellular location">
    <subcellularLocation>
        <location evidence="1 7">Cell membrane</location>
        <topology evidence="1 7">Multi-pass membrane protein</topology>
    </subcellularLocation>
</comment>
<dbReference type="Pfam" id="PF00528">
    <property type="entry name" value="BPD_transp_1"/>
    <property type="match status" value="1"/>
</dbReference>
<dbReference type="Gene3D" id="1.10.3720.10">
    <property type="entry name" value="MetI-like"/>
    <property type="match status" value="1"/>
</dbReference>
<keyword evidence="2 7" id="KW-0813">Transport</keyword>
<evidence type="ECO:0000256" key="2">
    <source>
        <dbReference type="ARBA" id="ARBA00022448"/>
    </source>
</evidence>
<evidence type="ECO:0000256" key="3">
    <source>
        <dbReference type="ARBA" id="ARBA00022475"/>
    </source>
</evidence>
<keyword evidence="6 7" id="KW-0472">Membrane</keyword>
<dbReference type="GO" id="GO:0055085">
    <property type="term" value="P:transmembrane transport"/>
    <property type="evidence" value="ECO:0007669"/>
    <property type="project" value="InterPro"/>
</dbReference>
<proteinExistence type="inferred from homology"/>
<dbReference type="AlphaFoldDB" id="A0A0M3QKE6"/>
<dbReference type="Pfam" id="PF19300">
    <property type="entry name" value="BPD_transp_1_N"/>
    <property type="match status" value="1"/>
</dbReference>
<feature type="transmembrane region" description="Helical" evidence="7">
    <location>
        <begin position="238"/>
        <end position="263"/>
    </location>
</feature>
<keyword evidence="5 7" id="KW-1133">Transmembrane helix</keyword>
<keyword evidence="4 7" id="KW-0812">Transmembrane</keyword>
<dbReference type="GO" id="GO:0005886">
    <property type="term" value="C:plasma membrane"/>
    <property type="evidence" value="ECO:0007669"/>
    <property type="project" value="UniProtKB-SubCell"/>
</dbReference>
<feature type="transmembrane region" description="Helical" evidence="7">
    <location>
        <begin position="283"/>
        <end position="309"/>
    </location>
</feature>
<evidence type="ECO:0000313" key="8">
    <source>
        <dbReference type="EMBL" id="ALC24633.1"/>
    </source>
</evidence>
<sequence>MVAFLRLALRRLAMMPVMILGIALLVFVVMQFSPVDPAYNALGDSASPEARAAFAAAHGLDDPLPLRYINFLGQLLQGDLGVTVPPGQPVADRIAAAFPLTLQLTILGLVLAVILAVALGVTGAMYRDRWPDQVFRVLSMAGVAVPSFWLGVLLIQQFALNMPVFPTGGYTNPADSFTGWLRTMALPAISLAVPVAASLARLVRTSMVAELDRDYVRTARGNGLPPFLVVRSVLRNALVTPLTVLGIKVGYLLSGAVVIEAIFDLPGMGKLILEGVTGGDTALVQGTVLMIAIAFLVVNVIVDLLYLLVNPRIRTV</sequence>
<feature type="transmembrane region" description="Helical" evidence="7">
    <location>
        <begin position="12"/>
        <end position="32"/>
    </location>
</feature>
<feature type="transmembrane region" description="Helical" evidence="7">
    <location>
        <begin position="106"/>
        <end position="126"/>
    </location>
</feature>
<evidence type="ECO:0000256" key="6">
    <source>
        <dbReference type="ARBA" id="ARBA00023136"/>
    </source>
</evidence>
<dbReference type="RefSeq" id="WP_005320388.1">
    <property type="nucleotide sequence ID" value="NZ_CP011340.1"/>
</dbReference>
<dbReference type="STRING" id="38300.SPRI_6327"/>
<accession>A0A0M3QKE6</accession>
<dbReference type="PROSITE" id="PS50928">
    <property type="entry name" value="ABC_TM1"/>
    <property type="match status" value="1"/>
</dbReference>
<dbReference type="GeneID" id="97232622"/>
<reference evidence="8 9" key="1">
    <citation type="submission" date="2015-08" db="EMBL/GenBank/DDBJ databases">
        <title>Genome sequence of the pristinamycin over-producing bacterium Streptomyces pristinaespiralis HCCB10218.</title>
        <authorList>
            <person name="Tian J."/>
            <person name="Yang J."/>
            <person name="Li L."/>
            <person name="Ruan L."/>
            <person name="Wei W."/>
            <person name="Zheng G."/>
            <person name="Wei Z."/>
            <person name="Yang S."/>
            <person name="Ge M."/>
            <person name="Jiang W."/>
            <person name="Lu Y."/>
        </authorList>
    </citation>
    <scope>NUCLEOTIDE SEQUENCE [LARGE SCALE GENOMIC DNA]</scope>
    <source>
        <strain evidence="8 9">HCCB 10218</strain>
    </source>
</reference>
<feature type="transmembrane region" description="Helical" evidence="7">
    <location>
        <begin position="138"/>
        <end position="160"/>
    </location>
</feature>
<evidence type="ECO:0000313" key="9">
    <source>
        <dbReference type="Proteomes" id="UP000060513"/>
    </source>
</evidence>
<evidence type="ECO:0000256" key="5">
    <source>
        <dbReference type="ARBA" id="ARBA00022989"/>
    </source>
</evidence>
<gene>
    <name evidence="8" type="ORF">SPRI_6327</name>
</gene>
<dbReference type="InterPro" id="IPR035906">
    <property type="entry name" value="MetI-like_sf"/>
</dbReference>
<comment type="similarity">
    <text evidence="7">Belongs to the binding-protein-dependent transport system permease family.</text>
</comment>
<dbReference type="EMBL" id="CP011340">
    <property type="protein sequence ID" value="ALC24633.1"/>
    <property type="molecule type" value="Genomic_DNA"/>
</dbReference>
<dbReference type="Proteomes" id="UP000060513">
    <property type="component" value="Chromosome"/>
</dbReference>
<keyword evidence="3" id="KW-1003">Cell membrane</keyword>
<evidence type="ECO:0000256" key="7">
    <source>
        <dbReference type="RuleBase" id="RU363032"/>
    </source>
</evidence>
<dbReference type="OMA" id="WRHEMIV"/>
<evidence type="ECO:0000256" key="4">
    <source>
        <dbReference type="ARBA" id="ARBA00022692"/>
    </source>
</evidence>
<dbReference type="SUPFAM" id="SSF161098">
    <property type="entry name" value="MetI-like"/>
    <property type="match status" value="1"/>
</dbReference>
<dbReference type="OrthoDB" id="9778910at2"/>
<feature type="transmembrane region" description="Helical" evidence="7">
    <location>
        <begin position="180"/>
        <end position="203"/>
    </location>
</feature>
<dbReference type="PANTHER" id="PTHR43163">
    <property type="entry name" value="DIPEPTIDE TRANSPORT SYSTEM PERMEASE PROTEIN DPPB-RELATED"/>
    <property type="match status" value="1"/>
</dbReference>
<organism evidence="8">
    <name type="scientific">Streptomyces pristinaespiralis</name>
    <dbReference type="NCBI Taxonomy" id="38300"/>
    <lineage>
        <taxon>Bacteria</taxon>
        <taxon>Bacillati</taxon>
        <taxon>Actinomycetota</taxon>
        <taxon>Actinomycetes</taxon>
        <taxon>Kitasatosporales</taxon>
        <taxon>Streptomycetaceae</taxon>
        <taxon>Streptomyces</taxon>
    </lineage>
</organism>
<dbReference type="PATRIC" id="fig|38300.4.peg.6616"/>
<protein>
    <submittedName>
        <fullName evidence="8">ABC transporter permease</fullName>
    </submittedName>
</protein>
<dbReference type="PANTHER" id="PTHR43163:SF7">
    <property type="entry name" value="DIPEPTIDE-TRANSPORT INTEGRAL MEMBRANE PROTEIN ABC TRANSPORTER DPPB-RELATED"/>
    <property type="match status" value="1"/>
</dbReference>
<dbReference type="CDD" id="cd06261">
    <property type="entry name" value="TM_PBP2"/>
    <property type="match status" value="1"/>
</dbReference>
<evidence type="ECO:0000256" key="1">
    <source>
        <dbReference type="ARBA" id="ARBA00004651"/>
    </source>
</evidence>
<name>A0A0M3QKE6_STRPR</name>
<dbReference type="InterPro" id="IPR045621">
    <property type="entry name" value="BPD_transp_1_N"/>
</dbReference>